<protein>
    <recommendedName>
        <fullName evidence="3">CYTH domain-containing protein</fullName>
    </recommendedName>
</protein>
<dbReference type="SUPFAM" id="SSF55154">
    <property type="entry name" value="CYTH-like phosphatases"/>
    <property type="match status" value="1"/>
</dbReference>
<dbReference type="GeneID" id="54565537"/>
<evidence type="ECO:0000313" key="2">
    <source>
        <dbReference type="Proteomes" id="UP000799537"/>
    </source>
</evidence>
<organism evidence="1 2">
    <name type="scientific">Zasmidium cellare ATCC 36951</name>
    <dbReference type="NCBI Taxonomy" id="1080233"/>
    <lineage>
        <taxon>Eukaryota</taxon>
        <taxon>Fungi</taxon>
        <taxon>Dikarya</taxon>
        <taxon>Ascomycota</taxon>
        <taxon>Pezizomycotina</taxon>
        <taxon>Dothideomycetes</taxon>
        <taxon>Dothideomycetidae</taxon>
        <taxon>Mycosphaerellales</taxon>
        <taxon>Mycosphaerellaceae</taxon>
        <taxon>Zasmidium</taxon>
    </lineage>
</organism>
<dbReference type="InterPro" id="IPR033469">
    <property type="entry name" value="CYTH-like_dom_sf"/>
</dbReference>
<reference evidence="1" key="1">
    <citation type="journal article" date="2020" name="Stud. Mycol.">
        <title>101 Dothideomycetes genomes: a test case for predicting lifestyles and emergence of pathogens.</title>
        <authorList>
            <person name="Haridas S."/>
            <person name="Albert R."/>
            <person name="Binder M."/>
            <person name="Bloem J."/>
            <person name="Labutti K."/>
            <person name="Salamov A."/>
            <person name="Andreopoulos B."/>
            <person name="Baker S."/>
            <person name="Barry K."/>
            <person name="Bills G."/>
            <person name="Bluhm B."/>
            <person name="Cannon C."/>
            <person name="Castanera R."/>
            <person name="Culley D."/>
            <person name="Daum C."/>
            <person name="Ezra D."/>
            <person name="Gonzalez J."/>
            <person name="Henrissat B."/>
            <person name="Kuo A."/>
            <person name="Liang C."/>
            <person name="Lipzen A."/>
            <person name="Lutzoni F."/>
            <person name="Magnuson J."/>
            <person name="Mondo S."/>
            <person name="Nolan M."/>
            <person name="Ohm R."/>
            <person name="Pangilinan J."/>
            <person name="Park H.-J."/>
            <person name="Ramirez L."/>
            <person name="Alfaro M."/>
            <person name="Sun H."/>
            <person name="Tritt A."/>
            <person name="Yoshinaga Y."/>
            <person name="Zwiers L.-H."/>
            <person name="Turgeon B."/>
            <person name="Goodwin S."/>
            <person name="Spatafora J."/>
            <person name="Crous P."/>
            <person name="Grigoriev I."/>
        </authorList>
    </citation>
    <scope>NUCLEOTIDE SEQUENCE</scope>
    <source>
        <strain evidence="1">ATCC 36951</strain>
    </source>
</reference>
<dbReference type="Gene3D" id="2.40.320.10">
    <property type="entry name" value="Hypothetical Protein Pfu-838710-001"/>
    <property type="match status" value="1"/>
</dbReference>
<name>A0A6A6CMY9_ZASCE</name>
<sequence length="306" mass="34395">MYAKSALQYAARAARVASFMSSSPPAHLFEHTKRFSTTAPTSPAVAHLEVERKFNCNPVLGLLLETSDAQAKGRITPFAAIAQNSPLKFARQPDEMIVDQYFDYEGKLSANNIWVRQRTVNPTSFQTGADDSGWEAKVRVGGDYQNSEFEEVCGKDDVMKLVGRFVPKIQATMNMGTSRKSWVASECSPQDGDRLPRQVLVVIDEAMETMWPIKMNPGEEAKNFKHSVGEVELTRSIELTGDDEADQDLKMRMTGQMSEELKAWMERHEELFPTDPAPQGKLTAFYAWKDMAEVQRAAWMRLVGPF</sequence>
<gene>
    <name evidence="1" type="ORF">M409DRAFT_53090</name>
</gene>
<dbReference type="OrthoDB" id="442176at2759"/>
<dbReference type="EMBL" id="ML993590">
    <property type="protein sequence ID" value="KAF2168401.1"/>
    <property type="molecule type" value="Genomic_DNA"/>
</dbReference>
<proteinExistence type="predicted"/>
<evidence type="ECO:0008006" key="3">
    <source>
        <dbReference type="Google" id="ProtNLM"/>
    </source>
</evidence>
<dbReference type="RefSeq" id="XP_033669290.1">
    <property type="nucleotide sequence ID" value="XM_033812265.1"/>
</dbReference>
<dbReference type="AlphaFoldDB" id="A0A6A6CMY9"/>
<dbReference type="Proteomes" id="UP000799537">
    <property type="component" value="Unassembled WGS sequence"/>
</dbReference>
<accession>A0A6A6CMY9</accession>
<evidence type="ECO:0000313" key="1">
    <source>
        <dbReference type="EMBL" id="KAF2168401.1"/>
    </source>
</evidence>
<keyword evidence="2" id="KW-1185">Reference proteome</keyword>